<dbReference type="AlphaFoldDB" id="A0A3M0Z207"/>
<dbReference type="EC" id="1.15.1.1" evidence="2 6"/>
<dbReference type="Gene3D" id="1.10.287.990">
    <property type="entry name" value="Fe,Mn superoxide dismutase (SOD) domain"/>
    <property type="match status" value="1"/>
</dbReference>
<dbReference type="SUPFAM" id="SSF46609">
    <property type="entry name" value="Fe,Mn superoxide dismutase (SOD), N-terminal domain"/>
    <property type="match status" value="1"/>
</dbReference>
<reference evidence="9 10" key="1">
    <citation type="submission" date="2018-10" db="EMBL/GenBank/DDBJ databases">
        <title>Thermophilic Lithotrophy and Phototrophy in an Intertidal, Iron-rich, Geothermal Spring.</title>
        <authorList>
            <person name="Ward L.M."/>
            <person name="Idei A."/>
            <person name="Nakagawa M."/>
            <person name="Ueno Y."/>
            <person name="Fischer W."/>
            <person name="Mcglynn S.E."/>
        </authorList>
    </citation>
    <scope>NUCLEOTIDE SEQUENCE [LARGE SCALE GENOMIC DNA]</scope>
    <source>
        <strain evidence="9">J137</strain>
    </source>
</reference>
<dbReference type="GO" id="GO:0004784">
    <property type="term" value="F:superoxide dismutase activity"/>
    <property type="evidence" value="ECO:0007669"/>
    <property type="project" value="UniProtKB-EC"/>
</dbReference>
<dbReference type="PRINTS" id="PR01703">
    <property type="entry name" value="MNSODISMTASE"/>
</dbReference>
<comment type="catalytic activity">
    <reaction evidence="6">
        <text>2 superoxide + 2 H(+) = H2O2 + O2</text>
        <dbReference type="Rhea" id="RHEA:20696"/>
        <dbReference type="ChEBI" id="CHEBI:15378"/>
        <dbReference type="ChEBI" id="CHEBI:15379"/>
        <dbReference type="ChEBI" id="CHEBI:16240"/>
        <dbReference type="ChEBI" id="CHEBI:18421"/>
        <dbReference type="EC" id="1.15.1.1"/>
    </reaction>
</comment>
<dbReference type="InterPro" id="IPR036314">
    <property type="entry name" value="SOD_C_sf"/>
</dbReference>
<dbReference type="PROSITE" id="PS00088">
    <property type="entry name" value="SOD_MN"/>
    <property type="match status" value="1"/>
</dbReference>
<feature type="binding site" evidence="5">
    <location>
        <position position="170"/>
    </location>
    <ligand>
        <name>Mn(2+)</name>
        <dbReference type="ChEBI" id="CHEBI:29035"/>
    </ligand>
</feature>
<dbReference type="InterPro" id="IPR019833">
    <property type="entry name" value="Mn/Fe_SOD_BS"/>
</dbReference>
<dbReference type="GO" id="GO:0046872">
    <property type="term" value="F:metal ion binding"/>
    <property type="evidence" value="ECO:0007669"/>
    <property type="project" value="UniProtKB-KW"/>
</dbReference>
<evidence type="ECO:0000256" key="2">
    <source>
        <dbReference type="ARBA" id="ARBA00012682"/>
    </source>
</evidence>
<dbReference type="PANTHER" id="PTHR43595:SF2">
    <property type="entry name" value="SMALL RIBOSOMAL SUBUNIT PROTEIN MS42"/>
    <property type="match status" value="1"/>
</dbReference>
<keyword evidence="3 5" id="KW-0479">Metal-binding</keyword>
<dbReference type="InterPro" id="IPR001189">
    <property type="entry name" value="Mn/Fe_SOD"/>
</dbReference>
<evidence type="ECO:0000256" key="3">
    <source>
        <dbReference type="ARBA" id="ARBA00022723"/>
    </source>
</evidence>
<sequence length="203" mass="23421">MYPFNLPKLNFNYSDLEPIIDSKTMDIHYNKHHGGYVNNLNILLVDFPEFHGYSAEGLLINHLKLPESIRQAVINNAGGHLNHTLFWDILTPGGSVKPIDEIKDCIDECFGSFDQLKNRLIEEGLNRFGSGWVWLVTPSKDKLEVLSTPNQDNPVMIGKKPVLGIDLWEHAYYLQYQNRRKDYLESVITILNWDKINFNFLSS</sequence>
<evidence type="ECO:0000259" key="7">
    <source>
        <dbReference type="Pfam" id="PF00081"/>
    </source>
</evidence>
<dbReference type="InterPro" id="IPR036324">
    <property type="entry name" value="Mn/Fe_SOD_N_sf"/>
</dbReference>
<name>A0A3M0Z207_9BACT</name>
<gene>
    <name evidence="9" type="ORF">D6810_02100</name>
</gene>
<evidence type="ECO:0000313" key="10">
    <source>
        <dbReference type="Proteomes" id="UP000269410"/>
    </source>
</evidence>
<dbReference type="Pfam" id="PF02777">
    <property type="entry name" value="Sod_Fe_C"/>
    <property type="match status" value="1"/>
</dbReference>
<dbReference type="GO" id="GO:0005737">
    <property type="term" value="C:cytoplasm"/>
    <property type="evidence" value="ECO:0007669"/>
    <property type="project" value="TreeGrafter"/>
</dbReference>
<dbReference type="Gene3D" id="3.55.40.20">
    <property type="entry name" value="Iron/manganese superoxide dismutase, C-terminal domain"/>
    <property type="match status" value="1"/>
</dbReference>
<dbReference type="Proteomes" id="UP000269410">
    <property type="component" value="Unassembled WGS sequence"/>
</dbReference>
<feature type="domain" description="Manganese/iron superoxide dismutase N-terminal" evidence="7">
    <location>
        <begin position="4"/>
        <end position="90"/>
    </location>
</feature>
<feature type="domain" description="Manganese/iron superoxide dismutase C-terminal" evidence="8">
    <location>
        <begin position="100"/>
        <end position="197"/>
    </location>
</feature>
<protein>
    <recommendedName>
        <fullName evidence="2 6">Superoxide dismutase</fullName>
        <ecNumber evidence="2 6">1.15.1.1</ecNumber>
    </recommendedName>
</protein>
<evidence type="ECO:0000256" key="6">
    <source>
        <dbReference type="RuleBase" id="RU000414"/>
    </source>
</evidence>
<dbReference type="InterPro" id="IPR019831">
    <property type="entry name" value="Mn/Fe_SOD_N"/>
</dbReference>
<dbReference type="SUPFAM" id="SSF54719">
    <property type="entry name" value="Fe,Mn superoxide dismutase (SOD), C-terminal domain"/>
    <property type="match status" value="1"/>
</dbReference>
<keyword evidence="4 6" id="KW-0560">Oxidoreductase</keyword>
<feature type="binding site" evidence="5">
    <location>
        <position position="28"/>
    </location>
    <ligand>
        <name>Mn(2+)</name>
        <dbReference type="ChEBI" id="CHEBI:29035"/>
    </ligand>
</feature>
<dbReference type="InterPro" id="IPR019832">
    <property type="entry name" value="Mn/Fe_SOD_C"/>
</dbReference>
<feature type="binding site" evidence="5">
    <location>
        <position position="83"/>
    </location>
    <ligand>
        <name>Mn(2+)</name>
        <dbReference type="ChEBI" id="CHEBI:29035"/>
    </ligand>
</feature>
<evidence type="ECO:0000313" key="9">
    <source>
        <dbReference type="EMBL" id="RMD77061.1"/>
    </source>
</evidence>
<dbReference type="EMBL" id="RFKV01000069">
    <property type="protein sequence ID" value="RMD77061.1"/>
    <property type="molecule type" value="Genomic_DNA"/>
</dbReference>
<accession>A0A3M0Z207</accession>
<dbReference type="Pfam" id="PF00081">
    <property type="entry name" value="Sod_Fe_N"/>
    <property type="match status" value="1"/>
</dbReference>
<organism evidence="9 10">
    <name type="scientific">Candidatus Dojkabacteria bacterium</name>
    <dbReference type="NCBI Taxonomy" id="2099670"/>
    <lineage>
        <taxon>Bacteria</taxon>
        <taxon>Candidatus Dojkabacteria</taxon>
    </lineage>
</organism>
<comment type="function">
    <text evidence="6">Destroys radicals which are normally produced within the cells and which are toxic to biological systems.</text>
</comment>
<comment type="similarity">
    <text evidence="1 6">Belongs to the iron/manganese superoxide dismutase family.</text>
</comment>
<comment type="caution">
    <text evidence="9">The sequence shown here is derived from an EMBL/GenBank/DDBJ whole genome shotgun (WGS) entry which is preliminary data.</text>
</comment>
<evidence type="ECO:0000256" key="5">
    <source>
        <dbReference type="PIRSR" id="PIRSR000349-1"/>
    </source>
</evidence>
<dbReference type="PIRSF" id="PIRSF000349">
    <property type="entry name" value="SODismutase"/>
    <property type="match status" value="1"/>
</dbReference>
<dbReference type="PANTHER" id="PTHR43595">
    <property type="entry name" value="37S RIBOSOMAL PROTEIN S26, MITOCHONDRIAL"/>
    <property type="match status" value="1"/>
</dbReference>
<evidence type="ECO:0000259" key="8">
    <source>
        <dbReference type="Pfam" id="PF02777"/>
    </source>
</evidence>
<evidence type="ECO:0000256" key="1">
    <source>
        <dbReference type="ARBA" id="ARBA00008714"/>
    </source>
</evidence>
<evidence type="ECO:0000256" key="4">
    <source>
        <dbReference type="ARBA" id="ARBA00023002"/>
    </source>
</evidence>
<feature type="binding site" evidence="5">
    <location>
        <position position="166"/>
    </location>
    <ligand>
        <name>Mn(2+)</name>
        <dbReference type="ChEBI" id="CHEBI:29035"/>
    </ligand>
</feature>
<proteinExistence type="inferred from homology"/>